<name>A0ABS8UUM6_DATST</name>
<sequence length="524" mass="58538">MGLSGPLLKGSIPLKSVTSMNSLYSFRSTRLSLLCLPVHIRIRSSTFRFLSQNDTNADQLFDELSKRDVASATALISRFARLNQHKKAMAILSRMFELDIRPNEFTLGVVIHSSVVLKDLNSGKQFHGISIKLGLHSNVYVGSALLDLYVKLSSIEEAQVVFEDTHEPNVVSYTTLLCGYLKEQRFDEAMEIFRIIPERNVVSWNAMISGYSQKGCNEETVNLFVEMLRRGVVPDQSTFPSLFSAVANMAALGRGKSFHACAVKYLGELGVFVGNSLVSFYAKCGSLEDCLRIFSRLPERNVVTWNAIICAHAQNGRGKVAIELFQRMQEMGVKPNSVTLLGLLLACSHVGLVDEAYSYFEQARTQDANLLKSEHYACMVDLLSRSGRFQQAEKFIQDLPFDPGIGFWKALLGGCQIHSNTKLGEYAAEKVLALEPGDVSSYVMLSNAHSAAGRWQSMSIVRNEMREKGLKTVPGCSWVEIKCKIHVFVTGDKRHAHKPEIYELLGCFLQHSMKSQETDFLQEF</sequence>
<proteinExistence type="predicted"/>
<dbReference type="Proteomes" id="UP000823775">
    <property type="component" value="Unassembled WGS sequence"/>
</dbReference>
<dbReference type="PANTHER" id="PTHR47926">
    <property type="entry name" value="PENTATRICOPEPTIDE REPEAT-CONTAINING PROTEIN"/>
    <property type="match status" value="1"/>
</dbReference>
<organism evidence="3 4">
    <name type="scientific">Datura stramonium</name>
    <name type="common">Jimsonweed</name>
    <name type="synonym">Common thornapple</name>
    <dbReference type="NCBI Taxonomy" id="4076"/>
    <lineage>
        <taxon>Eukaryota</taxon>
        <taxon>Viridiplantae</taxon>
        <taxon>Streptophyta</taxon>
        <taxon>Embryophyta</taxon>
        <taxon>Tracheophyta</taxon>
        <taxon>Spermatophyta</taxon>
        <taxon>Magnoliopsida</taxon>
        <taxon>eudicotyledons</taxon>
        <taxon>Gunneridae</taxon>
        <taxon>Pentapetalae</taxon>
        <taxon>asterids</taxon>
        <taxon>lamiids</taxon>
        <taxon>Solanales</taxon>
        <taxon>Solanaceae</taxon>
        <taxon>Solanoideae</taxon>
        <taxon>Datureae</taxon>
        <taxon>Datura</taxon>
    </lineage>
</organism>
<gene>
    <name evidence="3" type="ORF">HAX54_021634</name>
</gene>
<evidence type="ECO:0000256" key="2">
    <source>
        <dbReference type="PROSITE-ProRule" id="PRU00708"/>
    </source>
</evidence>
<dbReference type="InterPro" id="IPR011990">
    <property type="entry name" value="TPR-like_helical_dom_sf"/>
</dbReference>
<keyword evidence="4" id="KW-1185">Reference proteome</keyword>
<dbReference type="InterPro" id="IPR046960">
    <property type="entry name" value="PPR_At4g14850-like_plant"/>
</dbReference>
<feature type="repeat" description="PPR" evidence="2">
    <location>
        <begin position="169"/>
        <end position="199"/>
    </location>
</feature>
<dbReference type="Pfam" id="PF12854">
    <property type="entry name" value="PPR_1"/>
    <property type="match status" value="1"/>
</dbReference>
<protein>
    <recommendedName>
        <fullName evidence="5">Pentatricopeptide repeat-containing protein</fullName>
    </recommendedName>
</protein>
<dbReference type="PROSITE" id="PS51375">
    <property type="entry name" value="PPR"/>
    <property type="match status" value="4"/>
</dbReference>
<comment type="caution">
    <text evidence="3">The sequence shown here is derived from an EMBL/GenBank/DDBJ whole genome shotgun (WGS) entry which is preliminary data.</text>
</comment>
<dbReference type="SUPFAM" id="SSF48452">
    <property type="entry name" value="TPR-like"/>
    <property type="match status" value="2"/>
</dbReference>
<dbReference type="Pfam" id="PF01535">
    <property type="entry name" value="PPR"/>
    <property type="match status" value="1"/>
</dbReference>
<feature type="repeat" description="PPR" evidence="2">
    <location>
        <begin position="200"/>
        <end position="234"/>
    </location>
</feature>
<dbReference type="PANTHER" id="PTHR47926:SF357">
    <property type="entry name" value="PENTATRICOPEPTIDE REPEAT-CONTAINING PROTEIN"/>
    <property type="match status" value="1"/>
</dbReference>
<dbReference type="InterPro" id="IPR046848">
    <property type="entry name" value="E_motif"/>
</dbReference>
<dbReference type="Pfam" id="PF13041">
    <property type="entry name" value="PPR_2"/>
    <property type="match status" value="2"/>
</dbReference>
<dbReference type="NCBIfam" id="TIGR00756">
    <property type="entry name" value="PPR"/>
    <property type="match status" value="3"/>
</dbReference>
<dbReference type="EMBL" id="JACEIK010002599">
    <property type="protein sequence ID" value="MCD9638022.1"/>
    <property type="molecule type" value="Genomic_DNA"/>
</dbReference>
<feature type="repeat" description="PPR" evidence="2">
    <location>
        <begin position="301"/>
        <end position="335"/>
    </location>
</feature>
<evidence type="ECO:0000313" key="3">
    <source>
        <dbReference type="EMBL" id="MCD9638022.1"/>
    </source>
</evidence>
<evidence type="ECO:0000256" key="1">
    <source>
        <dbReference type="ARBA" id="ARBA00022737"/>
    </source>
</evidence>
<feature type="repeat" description="PPR" evidence="2">
    <location>
        <begin position="68"/>
        <end position="102"/>
    </location>
</feature>
<dbReference type="Pfam" id="PF20431">
    <property type="entry name" value="E_motif"/>
    <property type="match status" value="1"/>
</dbReference>
<dbReference type="Gene3D" id="1.25.40.10">
    <property type="entry name" value="Tetratricopeptide repeat domain"/>
    <property type="match status" value="4"/>
</dbReference>
<reference evidence="3 4" key="1">
    <citation type="journal article" date="2021" name="BMC Genomics">
        <title>Datura genome reveals duplications of psychoactive alkaloid biosynthetic genes and high mutation rate following tissue culture.</title>
        <authorList>
            <person name="Rajewski A."/>
            <person name="Carter-House D."/>
            <person name="Stajich J."/>
            <person name="Litt A."/>
        </authorList>
    </citation>
    <scope>NUCLEOTIDE SEQUENCE [LARGE SCALE GENOMIC DNA]</scope>
    <source>
        <strain evidence="3">AR-01</strain>
    </source>
</reference>
<evidence type="ECO:0008006" key="5">
    <source>
        <dbReference type="Google" id="ProtNLM"/>
    </source>
</evidence>
<keyword evidence="1" id="KW-0677">Repeat</keyword>
<dbReference type="InterPro" id="IPR002885">
    <property type="entry name" value="PPR_rpt"/>
</dbReference>
<evidence type="ECO:0000313" key="4">
    <source>
        <dbReference type="Proteomes" id="UP000823775"/>
    </source>
</evidence>
<accession>A0ABS8UUM6</accession>